<organism evidence="10 11">
    <name type="scientific">Thioalkalivibrio denitrificans</name>
    <dbReference type="NCBI Taxonomy" id="108003"/>
    <lineage>
        <taxon>Bacteria</taxon>
        <taxon>Pseudomonadati</taxon>
        <taxon>Pseudomonadota</taxon>
        <taxon>Gammaproteobacteria</taxon>
        <taxon>Chromatiales</taxon>
        <taxon>Ectothiorhodospiraceae</taxon>
        <taxon>Thioalkalivibrio</taxon>
    </lineage>
</organism>
<dbReference type="STRING" id="108003.B1C78_15820"/>
<dbReference type="InterPro" id="IPR017540">
    <property type="entry name" value="Exosortase-1"/>
</dbReference>
<keyword evidence="4 8" id="KW-0812">Transmembrane</keyword>
<dbReference type="NCBIfam" id="TIGR04178">
    <property type="entry name" value="exo_archaeo"/>
    <property type="match status" value="1"/>
</dbReference>
<name>A0A1V3NAH0_9GAMM</name>
<dbReference type="GO" id="GO:0008233">
    <property type="term" value="F:peptidase activity"/>
    <property type="evidence" value="ECO:0007669"/>
    <property type="project" value="UniProtKB-KW"/>
</dbReference>
<keyword evidence="6 8" id="KW-1133">Transmembrane helix</keyword>
<sequence>MRAGLRYNWSAALVLLTVLAVLTMALLWPSVQSISHIWFNSETYAHGVLILPLALFLAWTRRRDLARVVPEPSPWGLAWLAAAGLAWVLARSVDVKLIQHFALVAMLPGLVITVLGAHVARMLVFPLAYLFFAVPFGEFMVPILQEYTAWFAVWLLQLSGLPMYREGLYISIPAGDFVVAEECSGVRYLIASIALGLIYAYISYRSVWRRAALVALAIALPIIANGIRAWGIIMIAHWTDMEHAVGVDHLIYGWIFFGFVMLLLFWLGSLWWEKGEKSDAGTEITVAQPRALEPFSTGVLLLAVVAVLAAPRGGELWMEQRARNAAVDAPPTLPAAPGAWQGPQEAGGAWRPRYYDADTELAGLYRSDGEAVELHLFRYVNRGGGTEIVSWRNRMFDGDTWRRSSERAHTVERPDGSMLRVHETVMRAGTTRRVVWHWYQVGDHTTTRGIEVKLREAGAVFAGDGRGAFLVAVSTEDAEPLDPARERLTRFIGALPLPLGYAHE</sequence>
<feature type="transmembrane region" description="Helical" evidence="8">
    <location>
        <begin position="250"/>
        <end position="272"/>
    </location>
</feature>
<dbReference type="AlphaFoldDB" id="A0A1V3NAH0"/>
<dbReference type="NCBIfam" id="TIGR03109">
    <property type="entry name" value="exosort_XrtA"/>
    <property type="match status" value="1"/>
</dbReference>
<dbReference type="EMBL" id="MVBK01000118">
    <property type="protein sequence ID" value="OOG21963.1"/>
    <property type="molecule type" value="Genomic_DNA"/>
</dbReference>
<dbReference type="GO" id="GO:0006508">
    <property type="term" value="P:proteolysis"/>
    <property type="evidence" value="ECO:0007669"/>
    <property type="project" value="UniProtKB-KW"/>
</dbReference>
<keyword evidence="11" id="KW-1185">Reference proteome</keyword>
<evidence type="ECO:0000256" key="8">
    <source>
        <dbReference type="SAM" id="Phobius"/>
    </source>
</evidence>
<comment type="caution">
    <text evidence="10">The sequence shown here is derived from an EMBL/GenBank/DDBJ whole genome shotgun (WGS) entry which is preliminary data.</text>
</comment>
<dbReference type="OrthoDB" id="9797363at2"/>
<protein>
    <recommendedName>
        <fullName evidence="9">Methanolan biosynthesis EpsI domain-containing protein</fullName>
    </recommendedName>
</protein>
<dbReference type="Pfam" id="PF09721">
    <property type="entry name" value="Exosortase_EpsH"/>
    <property type="match status" value="1"/>
</dbReference>
<dbReference type="NCBIfam" id="TIGR02602">
    <property type="entry name" value="8TM_EpsH"/>
    <property type="match status" value="1"/>
</dbReference>
<evidence type="ECO:0000256" key="7">
    <source>
        <dbReference type="ARBA" id="ARBA00023136"/>
    </source>
</evidence>
<keyword evidence="3" id="KW-0645">Protease</keyword>
<keyword evidence="2" id="KW-1003">Cell membrane</keyword>
<dbReference type="Pfam" id="PF11984">
    <property type="entry name" value="DUF3485"/>
    <property type="match status" value="1"/>
</dbReference>
<dbReference type="RefSeq" id="WP_077280123.1">
    <property type="nucleotide sequence ID" value="NZ_MVBK01000118.1"/>
</dbReference>
<feature type="domain" description="Methanolan biosynthesis EpsI" evidence="9">
    <location>
        <begin position="302"/>
        <end position="495"/>
    </location>
</feature>
<proteinExistence type="predicted"/>
<evidence type="ECO:0000259" key="9">
    <source>
        <dbReference type="Pfam" id="PF11984"/>
    </source>
</evidence>
<evidence type="ECO:0000256" key="1">
    <source>
        <dbReference type="ARBA" id="ARBA00004651"/>
    </source>
</evidence>
<comment type="subcellular location">
    <subcellularLocation>
        <location evidence="1">Cell membrane</location>
        <topology evidence="1">Multi-pass membrane protein</topology>
    </subcellularLocation>
</comment>
<dbReference type="InterPro" id="IPR013426">
    <property type="entry name" value="EpsH-like"/>
</dbReference>
<dbReference type="Proteomes" id="UP000189462">
    <property type="component" value="Unassembled WGS sequence"/>
</dbReference>
<dbReference type="InterPro" id="IPR019127">
    <property type="entry name" value="Exosortase"/>
</dbReference>
<feature type="transmembrane region" description="Helical" evidence="8">
    <location>
        <begin position="292"/>
        <end position="311"/>
    </location>
</feature>
<evidence type="ECO:0000256" key="3">
    <source>
        <dbReference type="ARBA" id="ARBA00022670"/>
    </source>
</evidence>
<accession>A0A1V3NAH0</accession>
<evidence type="ECO:0000256" key="6">
    <source>
        <dbReference type="ARBA" id="ARBA00022989"/>
    </source>
</evidence>
<dbReference type="GO" id="GO:0005886">
    <property type="term" value="C:plasma membrane"/>
    <property type="evidence" value="ECO:0007669"/>
    <property type="project" value="UniProtKB-SubCell"/>
</dbReference>
<dbReference type="InterPro" id="IPR014263">
    <property type="entry name" value="Methanolan_biosynth_EpsI"/>
</dbReference>
<gene>
    <name evidence="10" type="ORF">B1C78_15820</name>
</gene>
<evidence type="ECO:0000256" key="2">
    <source>
        <dbReference type="ARBA" id="ARBA00022475"/>
    </source>
</evidence>
<keyword evidence="5" id="KW-0378">Hydrolase</keyword>
<feature type="transmembrane region" description="Helical" evidence="8">
    <location>
        <begin position="72"/>
        <end position="91"/>
    </location>
</feature>
<feature type="transmembrane region" description="Helical" evidence="8">
    <location>
        <begin position="123"/>
        <end position="141"/>
    </location>
</feature>
<evidence type="ECO:0000256" key="4">
    <source>
        <dbReference type="ARBA" id="ARBA00022692"/>
    </source>
</evidence>
<feature type="transmembrane region" description="Helical" evidence="8">
    <location>
        <begin position="97"/>
        <end position="116"/>
    </location>
</feature>
<feature type="transmembrane region" description="Helical" evidence="8">
    <location>
        <begin position="214"/>
        <end position="238"/>
    </location>
</feature>
<evidence type="ECO:0000256" key="5">
    <source>
        <dbReference type="ARBA" id="ARBA00022801"/>
    </source>
</evidence>
<evidence type="ECO:0000313" key="11">
    <source>
        <dbReference type="Proteomes" id="UP000189462"/>
    </source>
</evidence>
<feature type="transmembrane region" description="Helical" evidence="8">
    <location>
        <begin position="185"/>
        <end position="202"/>
    </location>
</feature>
<dbReference type="NCBIfam" id="TIGR02914">
    <property type="entry name" value="EpsI_fam"/>
    <property type="match status" value="1"/>
</dbReference>
<reference evidence="10 11" key="1">
    <citation type="submission" date="2017-02" db="EMBL/GenBank/DDBJ databases">
        <title>Genomic diversity within the haloalkaliphilic genus Thioalkalivibrio.</title>
        <authorList>
            <person name="Ahn A.-C."/>
            <person name="Meier-Kolthoff J."/>
            <person name="Overmars L."/>
            <person name="Richter M."/>
            <person name="Woyke T."/>
            <person name="Sorokin D.Y."/>
            <person name="Muyzer G."/>
        </authorList>
    </citation>
    <scope>NUCLEOTIDE SEQUENCE [LARGE SCALE GENOMIC DNA]</scope>
    <source>
        <strain evidence="10 11">ALJD</strain>
    </source>
</reference>
<feature type="transmembrane region" description="Helical" evidence="8">
    <location>
        <begin position="43"/>
        <end position="60"/>
    </location>
</feature>
<dbReference type="InterPro" id="IPR026392">
    <property type="entry name" value="Exo/Archaeosortase_dom"/>
</dbReference>
<evidence type="ECO:0000313" key="10">
    <source>
        <dbReference type="EMBL" id="OOG21963.1"/>
    </source>
</evidence>
<keyword evidence="7 8" id="KW-0472">Membrane</keyword>